<protein>
    <submittedName>
        <fullName evidence="1">Uncharacterized protein</fullName>
    </submittedName>
</protein>
<gene>
    <name evidence="1" type="ORF">DICVIV_09594</name>
</gene>
<keyword evidence="2" id="KW-1185">Reference proteome</keyword>
<proteinExistence type="predicted"/>
<dbReference type="EMBL" id="KN716478">
    <property type="protein sequence ID" value="KJH44383.1"/>
    <property type="molecule type" value="Genomic_DNA"/>
</dbReference>
<name>A0A0D8XIG2_DICVI</name>
<reference evidence="1 2" key="1">
    <citation type="submission" date="2013-11" db="EMBL/GenBank/DDBJ databases">
        <title>Draft genome of the bovine lungworm Dictyocaulus viviparus.</title>
        <authorList>
            <person name="Mitreva M."/>
        </authorList>
    </citation>
    <scope>NUCLEOTIDE SEQUENCE [LARGE SCALE GENOMIC DNA]</scope>
    <source>
        <strain evidence="1 2">HannoverDv2000</strain>
    </source>
</reference>
<organism evidence="1 2">
    <name type="scientific">Dictyocaulus viviparus</name>
    <name type="common">Bovine lungworm</name>
    <dbReference type="NCBI Taxonomy" id="29172"/>
    <lineage>
        <taxon>Eukaryota</taxon>
        <taxon>Metazoa</taxon>
        <taxon>Ecdysozoa</taxon>
        <taxon>Nematoda</taxon>
        <taxon>Chromadorea</taxon>
        <taxon>Rhabditida</taxon>
        <taxon>Rhabditina</taxon>
        <taxon>Rhabditomorpha</taxon>
        <taxon>Strongyloidea</taxon>
        <taxon>Metastrongylidae</taxon>
        <taxon>Dictyocaulus</taxon>
    </lineage>
</organism>
<evidence type="ECO:0000313" key="2">
    <source>
        <dbReference type="Proteomes" id="UP000053766"/>
    </source>
</evidence>
<reference evidence="2" key="2">
    <citation type="journal article" date="2016" name="Sci. Rep.">
        <title>Dictyocaulus viviparus genome, variome and transcriptome elucidate lungworm biology and support future intervention.</title>
        <authorList>
            <person name="McNulty S.N."/>
            <person name="Strube C."/>
            <person name="Rosa B.A."/>
            <person name="Martin J.C."/>
            <person name="Tyagi R."/>
            <person name="Choi Y.J."/>
            <person name="Wang Q."/>
            <person name="Hallsworth Pepin K."/>
            <person name="Zhang X."/>
            <person name="Ozersky P."/>
            <person name="Wilson R.K."/>
            <person name="Sternberg P.W."/>
            <person name="Gasser R.B."/>
            <person name="Mitreva M."/>
        </authorList>
    </citation>
    <scope>NUCLEOTIDE SEQUENCE [LARGE SCALE GENOMIC DNA]</scope>
    <source>
        <strain evidence="2">HannoverDv2000</strain>
    </source>
</reference>
<evidence type="ECO:0000313" key="1">
    <source>
        <dbReference type="EMBL" id="KJH44383.1"/>
    </source>
</evidence>
<dbReference type="Proteomes" id="UP000053766">
    <property type="component" value="Unassembled WGS sequence"/>
</dbReference>
<sequence length="117" mass="13465">MSVVYKETMIYSKKKSFLRKGGNIPMIFKGLSIPVVTIQGYSKSFLALVYQLRTPLSIMTPLALARVRLYLLGLFEEKRLVAVDDYGNRMPTPDMKQRSKAKCRQFQNDVKIISRTQ</sequence>
<dbReference type="AlphaFoldDB" id="A0A0D8XIG2"/>
<accession>A0A0D8XIG2</accession>